<evidence type="ECO:0000256" key="1">
    <source>
        <dbReference type="SAM" id="MobiDB-lite"/>
    </source>
</evidence>
<proteinExistence type="predicted"/>
<gene>
    <name evidence="2" type="ORF">PYCCODRAFT_1433044</name>
</gene>
<dbReference type="AlphaFoldDB" id="A0A1Y2IUE0"/>
<feature type="region of interest" description="Disordered" evidence="1">
    <location>
        <begin position="1"/>
        <end position="35"/>
    </location>
</feature>
<feature type="compositionally biased region" description="Polar residues" evidence="1">
    <location>
        <begin position="20"/>
        <end position="35"/>
    </location>
</feature>
<feature type="compositionally biased region" description="Pro residues" evidence="1">
    <location>
        <begin position="1"/>
        <end position="10"/>
    </location>
</feature>
<keyword evidence="3" id="KW-1185">Reference proteome</keyword>
<evidence type="ECO:0000313" key="3">
    <source>
        <dbReference type="Proteomes" id="UP000193067"/>
    </source>
</evidence>
<reference evidence="2 3" key="1">
    <citation type="journal article" date="2015" name="Biotechnol. Biofuels">
        <title>Enhanced degradation of softwood versus hardwood by the white-rot fungus Pycnoporus coccineus.</title>
        <authorList>
            <person name="Couturier M."/>
            <person name="Navarro D."/>
            <person name="Chevret D."/>
            <person name="Henrissat B."/>
            <person name="Piumi F."/>
            <person name="Ruiz-Duenas F.J."/>
            <person name="Martinez A.T."/>
            <person name="Grigoriev I.V."/>
            <person name="Riley R."/>
            <person name="Lipzen A."/>
            <person name="Berrin J.G."/>
            <person name="Master E.R."/>
            <person name="Rosso M.N."/>
        </authorList>
    </citation>
    <scope>NUCLEOTIDE SEQUENCE [LARGE SCALE GENOMIC DNA]</scope>
    <source>
        <strain evidence="2 3">BRFM310</strain>
    </source>
</reference>
<accession>A0A1Y2IUE0</accession>
<protein>
    <recommendedName>
        <fullName evidence="4">Retrotransposon gag domain-containing protein</fullName>
    </recommendedName>
</protein>
<evidence type="ECO:0008006" key="4">
    <source>
        <dbReference type="Google" id="ProtNLM"/>
    </source>
</evidence>
<dbReference type="Proteomes" id="UP000193067">
    <property type="component" value="Unassembled WGS sequence"/>
</dbReference>
<name>A0A1Y2IUE0_TRAC3</name>
<sequence length="253" mass="28342">MPIFPPPPGPVSMALRPPASATTAPQQEANTTASTDATVVSLHRTIARPLFSGDPNSDNPRQFWKDARVWLSGLPDEEKCSQFDLLLVGGSSAEVWYDSLPKETKNEWRALQAAFEREWYYDNPPLSDAQALEYICQPLPSLDDLLKYDGPPGSRLVPRHIQWARWVYASARSQGFADALAGQVRERLPRPLRSKLPSVSTWKDLRDAVLAVDTTQLREDVIDAFADLRKEKELEDRLASVENQLAELQGFVS</sequence>
<organism evidence="2 3">
    <name type="scientific">Trametes coccinea (strain BRFM310)</name>
    <name type="common">Pycnoporus coccineus</name>
    <dbReference type="NCBI Taxonomy" id="1353009"/>
    <lineage>
        <taxon>Eukaryota</taxon>
        <taxon>Fungi</taxon>
        <taxon>Dikarya</taxon>
        <taxon>Basidiomycota</taxon>
        <taxon>Agaricomycotina</taxon>
        <taxon>Agaricomycetes</taxon>
        <taxon>Polyporales</taxon>
        <taxon>Polyporaceae</taxon>
        <taxon>Trametes</taxon>
    </lineage>
</organism>
<dbReference type="OrthoDB" id="2730579at2759"/>
<dbReference type="EMBL" id="KZ084095">
    <property type="protein sequence ID" value="OSD04718.1"/>
    <property type="molecule type" value="Genomic_DNA"/>
</dbReference>
<evidence type="ECO:0000313" key="2">
    <source>
        <dbReference type="EMBL" id="OSD04718.1"/>
    </source>
</evidence>